<feature type="transmembrane region" description="Helical" evidence="8">
    <location>
        <begin position="165"/>
        <end position="182"/>
    </location>
</feature>
<dbReference type="GO" id="GO:0042910">
    <property type="term" value="F:xenobiotic transmembrane transporter activity"/>
    <property type="evidence" value="ECO:0007669"/>
    <property type="project" value="InterPro"/>
</dbReference>
<dbReference type="AlphaFoldDB" id="A0A0R2HAE0"/>
<keyword evidence="3 8" id="KW-0813">Transport</keyword>
<dbReference type="RefSeq" id="WP_057743279.1">
    <property type="nucleotide sequence ID" value="NZ_JQBM01000001.1"/>
</dbReference>
<keyword evidence="4 8" id="KW-1003">Cell membrane</keyword>
<protein>
    <recommendedName>
        <fullName evidence="8">Bcr/CflA family efflux transporter</fullName>
    </recommendedName>
</protein>
<dbReference type="EMBL" id="JQBM01000001">
    <property type="protein sequence ID" value="KRN46746.1"/>
    <property type="molecule type" value="Genomic_DNA"/>
</dbReference>
<dbReference type="InterPro" id="IPR005829">
    <property type="entry name" value="Sugar_transporter_CS"/>
</dbReference>
<feature type="transmembrane region" description="Helical" evidence="8">
    <location>
        <begin position="211"/>
        <end position="231"/>
    </location>
</feature>
<dbReference type="GO" id="GO:0005886">
    <property type="term" value="C:plasma membrane"/>
    <property type="evidence" value="ECO:0007669"/>
    <property type="project" value="UniProtKB-SubCell"/>
</dbReference>
<feature type="transmembrane region" description="Helical" evidence="8">
    <location>
        <begin position="99"/>
        <end position="120"/>
    </location>
</feature>
<feature type="transmembrane region" description="Helical" evidence="8">
    <location>
        <begin position="278"/>
        <end position="299"/>
    </location>
</feature>
<feature type="transmembrane region" description="Helical" evidence="8">
    <location>
        <begin position="342"/>
        <end position="360"/>
    </location>
</feature>
<name>A0A0R2HAE0_WEIVI</name>
<organism evidence="10 11">
    <name type="scientific">Weissella viridescens</name>
    <name type="common">Lactobacillus viridescens</name>
    <dbReference type="NCBI Taxonomy" id="1629"/>
    <lineage>
        <taxon>Bacteria</taxon>
        <taxon>Bacillati</taxon>
        <taxon>Bacillota</taxon>
        <taxon>Bacilli</taxon>
        <taxon>Lactobacillales</taxon>
        <taxon>Lactobacillaceae</taxon>
        <taxon>Weissella</taxon>
    </lineage>
</organism>
<comment type="caution">
    <text evidence="10">The sequence shown here is derived from an EMBL/GenBank/DDBJ whole genome shotgun (WGS) entry which is preliminary data.</text>
</comment>
<keyword evidence="7 8" id="KW-0472">Membrane</keyword>
<dbReference type="SUPFAM" id="SSF103473">
    <property type="entry name" value="MFS general substrate transporter"/>
    <property type="match status" value="1"/>
</dbReference>
<feature type="transmembrane region" description="Helical" evidence="8">
    <location>
        <begin position="243"/>
        <end position="266"/>
    </location>
</feature>
<reference evidence="10 11" key="1">
    <citation type="journal article" date="2015" name="Genome Announc.">
        <title>Expanding the biotechnology potential of lactobacilli through comparative genomics of 213 strains and associated genera.</title>
        <authorList>
            <person name="Sun Z."/>
            <person name="Harris H.M."/>
            <person name="McCann A."/>
            <person name="Guo C."/>
            <person name="Argimon S."/>
            <person name="Zhang W."/>
            <person name="Yang X."/>
            <person name="Jeffery I.B."/>
            <person name="Cooney J.C."/>
            <person name="Kagawa T.F."/>
            <person name="Liu W."/>
            <person name="Song Y."/>
            <person name="Salvetti E."/>
            <person name="Wrobel A."/>
            <person name="Rasinkangas P."/>
            <person name="Parkhill J."/>
            <person name="Rea M.C."/>
            <person name="O'Sullivan O."/>
            <person name="Ritari J."/>
            <person name="Douillard F.P."/>
            <person name="Paul Ross R."/>
            <person name="Yang R."/>
            <person name="Briner A.E."/>
            <person name="Felis G.E."/>
            <person name="de Vos W.M."/>
            <person name="Barrangou R."/>
            <person name="Klaenhammer T.R."/>
            <person name="Caufield P.W."/>
            <person name="Cui Y."/>
            <person name="Zhang H."/>
            <person name="O'Toole P.W."/>
        </authorList>
    </citation>
    <scope>NUCLEOTIDE SEQUENCE [LARGE SCALE GENOMIC DNA]</scope>
    <source>
        <strain evidence="10 11">DSM 20410</strain>
    </source>
</reference>
<feature type="domain" description="Major facilitator superfamily (MFS) profile" evidence="9">
    <location>
        <begin position="7"/>
        <end position="392"/>
    </location>
</feature>
<feature type="transmembrane region" description="Helical" evidence="8">
    <location>
        <begin position="366"/>
        <end position="387"/>
    </location>
</feature>
<keyword evidence="11" id="KW-1185">Reference proteome</keyword>
<feature type="transmembrane region" description="Helical" evidence="8">
    <location>
        <begin position="7"/>
        <end position="25"/>
    </location>
</feature>
<dbReference type="PANTHER" id="PTHR23502">
    <property type="entry name" value="MAJOR FACILITATOR SUPERFAMILY"/>
    <property type="match status" value="1"/>
</dbReference>
<dbReference type="OrthoDB" id="9800416at2"/>
<evidence type="ECO:0000313" key="11">
    <source>
        <dbReference type="Proteomes" id="UP000051992"/>
    </source>
</evidence>
<evidence type="ECO:0000256" key="6">
    <source>
        <dbReference type="ARBA" id="ARBA00022989"/>
    </source>
</evidence>
<dbReference type="CDD" id="cd17320">
    <property type="entry name" value="MFS_MdfA_MDR_like"/>
    <property type="match status" value="1"/>
</dbReference>
<keyword evidence="6 8" id="KW-1133">Transmembrane helix</keyword>
<feature type="transmembrane region" description="Helical" evidence="8">
    <location>
        <begin position="76"/>
        <end position="93"/>
    </location>
</feature>
<evidence type="ECO:0000256" key="7">
    <source>
        <dbReference type="ARBA" id="ARBA00023136"/>
    </source>
</evidence>
<feature type="transmembrane region" description="Helical" evidence="8">
    <location>
        <begin position="141"/>
        <end position="159"/>
    </location>
</feature>
<gene>
    <name evidence="10" type="ORF">IV50_GL000008</name>
</gene>
<dbReference type="GO" id="GO:1990961">
    <property type="term" value="P:xenobiotic detoxification by transmembrane export across the plasma membrane"/>
    <property type="evidence" value="ECO:0007669"/>
    <property type="project" value="InterPro"/>
</dbReference>
<evidence type="ECO:0000256" key="1">
    <source>
        <dbReference type="ARBA" id="ARBA00004651"/>
    </source>
</evidence>
<comment type="similarity">
    <text evidence="2 8">Belongs to the major facilitator superfamily. Bcr/CmlA family.</text>
</comment>
<evidence type="ECO:0000256" key="8">
    <source>
        <dbReference type="RuleBase" id="RU365088"/>
    </source>
</evidence>
<keyword evidence="5 8" id="KW-0812">Transmembrane</keyword>
<sequence length="393" mass="41915">MQKNNMTRLQIMILGVLSAFGPLALDLYLPGLPVLQRELPTTATMTQLSITAAMFGLAIGQVVVGPLSDRLGRKMPLIYGIAAFTISSFGIAMSDNIGMIIVLRLIQGLGGATGIVLSLAMITDSFDGIQLTRNVAINQTINGIFPILAPVLGGVLIALADWRSAFWLLGGLGLIIVLLIIFKLPETNLDRQNGSLKETFGRFKSILENRYFMAMTLIQGFMMSALFAYIAGSSFVLQDLYGLSVPAFSGVYALNGFGILLGASLSGKLAEKYSAWQILKWFMMFSMVGGLLLIVSLFLPKSIWLTILAFFLIVAPVGGINSMTTALAMAREHQDAGTASGILGLTRFAMGGIMSPLVGLGGTTTMVPLVIVIVVVQLLGAGIYAVMQHKQPA</sequence>
<proteinExistence type="inferred from homology"/>
<feature type="transmembrane region" description="Helical" evidence="8">
    <location>
        <begin position="305"/>
        <end position="330"/>
    </location>
</feature>
<evidence type="ECO:0000259" key="9">
    <source>
        <dbReference type="PROSITE" id="PS50850"/>
    </source>
</evidence>
<dbReference type="Pfam" id="PF07690">
    <property type="entry name" value="MFS_1"/>
    <property type="match status" value="1"/>
</dbReference>
<evidence type="ECO:0000256" key="2">
    <source>
        <dbReference type="ARBA" id="ARBA00006236"/>
    </source>
</evidence>
<dbReference type="NCBIfam" id="TIGR00710">
    <property type="entry name" value="efflux_Bcr_CflA"/>
    <property type="match status" value="1"/>
</dbReference>
<dbReference type="PROSITE" id="PS00216">
    <property type="entry name" value="SUGAR_TRANSPORT_1"/>
    <property type="match status" value="1"/>
</dbReference>
<evidence type="ECO:0000256" key="5">
    <source>
        <dbReference type="ARBA" id="ARBA00022692"/>
    </source>
</evidence>
<comment type="subcellular location">
    <subcellularLocation>
        <location evidence="1 8">Cell membrane</location>
        <topology evidence="1 8">Multi-pass membrane protein</topology>
    </subcellularLocation>
</comment>
<feature type="transmembrane region" description="Helical" evidence="8">
    <location>
        <begin position="45"/>
        <end position="64"/>
    </location>
</feature>
<accession>A0A0R2HAE0</accession>
<evidence type="ECO:0000313" key="10">
    <source>
        <dbReference type="EMBL" id="KRN46746.1"/>
    </source>
</evidence>
<dbReference type="PROSITE" id="PS50850">
    <property type="entry name" value="MFS"/>
    <property type="match status" value="1"/>
</dbReference>
<dbReference type="Gene3D" id="1.20.1720.10">
    <property type="entry name" value="Multidrug resistance protein D"/>
    <property type="match status" value="1"/>
</dbReference>
<dbReference type="InterPro" id="IPR036259">
    <property type="entry name" value="MFS_trans_sf"/>
</dbReference>
<dbReference type="PANTHER" id="PTHR23502:SF132">
    <property type="entry name" value="POLYAMINE TRANSPORTER 2-RELATED"/>
    <property type="match status" value="1"/>
</dbReference>
<dbReference type="PATRIC" id="fig|1629.5.peg.9"/>
<dbReference type="Proteomes" id="UP000051992">
    <property type="component" value="Unassembled WGS sequence"/>
</dbReference>
<dbReference type="InterPro" id="IPR020846">
    <property type="entry name" value="MFS_dom"/>
</dbReference>
<evidence type="ECO:0000256" key="3">
    <source>
        <dbReference type="ARBA" id="ARBA00022448"/>
    </source>
</evidence>
<dbReference type="InterPro" id="IPR004812">
    <property type="entry name" value="Efflux_drug-R_Bcr/CmlA"/>
</dbReference>
<dbReference type="InterPro" id="IPR011701">
    <property type="entry name" value="MFS"/>
</dbReference>
<evidence type="ECO:0000256" key="4">
    <source>
        <dbReference type="ARBA" id="ARBA00022475"/>
    </source>
</evidence>